<dbReference type="Proteomes" id="UP001187343">
    <property type="component" value="Unassembled WGS sequence"/>
</dbReference>
<evidence type="ECO:0000313" key="2">
    <source>
        <dbReference type="Proteomes" id="UP001187343"/>
    </source>
</evidence>
<name>A0AA88TPV3_9TELE</name>
<comment type="caution">
    <text evidence="1">The sequence shown here is derived from an EMBL/GenBank/DDBJ whole genome shotgun (WGS) entry which is preliminary data.</text>
</comment>
<proteinExistence type="predicted"/>
<dbReference type="AlphaFoldDB" id="A0AA88TPV3"/>
<keyword evidence="2" id="KW-1185">Reference proteome</keyword>
<evidence type="ECO:0000313" key="1">
    <source>
        <dbReference type="EMBL" id="KAK2898366.1"/>
    </source>
</evidence>
<protein>
    <submittedName>
        <fullName evidence="1">Uncharacterized protein</fullName>
    </submittedName>
</protein>
<reference evidence="1" key="1">
    <citation type="submission" date="2023-08" db="EMBL/GenBank/DDBJ databases">
        <title>Chromosome-level Genome Assembly of mud carp (Cirrhinus molitorella).</title>
        <authorList>
            <person name="Liu H."/>
        </authorList>
    </citation>
    <scope>NUCLEOTIDE SEQUENCE</scope>
    <source>
        <strain evidence="1">Prfri</strain>
        <tissue evidence="1">Muscle</tissue>
    </source>
</reference>
<dbReference type="EMBL" id="JAUYZG010000009">
    <property type="protein sequence ID" value="KAK2898366.1"/>
    <property type="molecule type" value="Genomic_DNA"/>
</dbReference>
<gene>
    <name evidence="1" type="ORF">Q8A67_009784</name>
</gene>
<accession>A0AA88TPV3</accession>
<organism evidence="1 2">
    <name type="scientific">Cirrhinus molitorella</name>
    <name type="common">mud carp</name>
    <dbReference type="NCBI Taxonomy" id="172907"/>
    <lineage>
        <taxon>Eukaryota</taxon>
        <taxon>Metazoa</taxon>
        <taxon>Chordata</taxon>
        <taxon>Craniata</taxon>
        <taxon>Vertebrata</taxon>
        <taxon>Euteleostomi</taxon>
        <taxon>Actinopterygii</taxon>
        <taxon>Neopterygii</taxon>
        <taxon>Teleostei</taxon>
        <taxon>Ostariophysi</taxon>
        <taxon>Cypriniformes</taxon>
        <taxon>Cyprinidae</taxon>
        <taxon>Labeoninae</taxon>
        <taxon>Labeonini</taxon>
        <taxon>Cirrhinus</taxon>
    </lineage>
</organism>
<sequence>MDFQTDITVPSSCFSRTESKVEGIAVLTICNLSEGRRIISCRDYRVGTRIITVALRSKERPLQWPFSP</sequence>